<dbReference type="RefSeq" id="WP_183588612.1">
    <property type="nucleotide sequence ID" value="NZ_JACHCA010000010.1"/>
</dbReference>
<feature type="signal peptide" evidence="1">
    <location>
        <begin position="1"/>
        <end position="21"/>
    </location>
</feature>
<dbReference type="PROSITE" id="PS51257">
    <property type="entry name" value="PROKAR_LIPOPROTEIN"/>
    <property type="match status" value="1"/>
</dbReference>
<sequence length="178" mass="18817">MKRISLITAICLFLFSISSCSKKKDAAPVTNSDSNWKFGTYTYNRGTSSQANDGTFNTMVVGTTDNNDKGVYSGSTLIFIWNPLGAGKYNITTSSLVTTSPGVKLINIQCQIGTAVTTGSTKYSSTANTTVTADISVDANGKYHINLSQPVVLTKDQIIGGGVQGAADTYPLTVNNAY</sequence>
<evidence type="ECO:0000313" key="3">
    <source>
        <dbReference type="Proteomes" id="UP000548326"/>
    </source>
</evidence>
<feature type="chain" id="PRO_5032549589" description="Lipocalin-like domain-containing protein" evidence="1">
    <location>
        <begin position="22"/>
        <end position="178"/>
    </location>
</feature>
<reference evidence="2 3" key="1">
    <citation type="submission" date="2020-08" db="EMBL/GenBank/DDBJ databases">
        <title>Genomic Encyclopedia of Type Strains, Phase IV (KMG-V): Genome sequencing to study the core and pangenomes of soil and plant-associated prokaryotes.</title>
        <authorList>
            <person name="Whitman W."/>
        </authorList>
    </citation>
    <scope>NUCLEOTIDE SEQUENCE [LARGE SCALE GENOMIC DNA]</scope>
    <source>
        <strain evidence="2 3">MP601</strain>
    </source>
</reference>
<evidence type="ECO:0000313" key="2">
    <source>
        <dbReference type="EMBL" id="MBB6129545.1"/>
    </source>
</evidence>
<proteinExistence type="predicted"/>
<dbReference type="EMBL" id="JACHCA010000010">
    <property type="protein sequence ID" value="MBB6129545.1"/>
    <property type="molecule type" value="Genomic_DNA"/>
</dbReference>
<dbReference type="AlphaFoldDB" id="A0A841JMG3"/>
<comment type="caution">
    <text evidence="2">The sequence shown here is derived from an EMBL/GenBank/DDBJ whole genome shotgun (WGS) entry which is preliminary data.</text>
</comment>
<evidence type="ECO:0008006" key="4">
    <source>
        <dbReference type="Google" id="ProtNLM"/>
    </source>
</evidence>
<name>A0A841JMG3_9SPHI</name>
<dbReference type="Proteomes" id="UP000548326">
    <property type="component" value="Unassembled WGS sequence"/>
</dbReference>
<evidence type="ECO:0000256" key="1">
    <source>
        <dbReference type="SAM" id="SignalP"/>
    </source>
</evidence>
<gene>
    <name evidence="2" type="ORF">HDF22_003676</name>
</gene>
<protein>
    <recommendedName>
        <fullName evidence="4">Lipocalin-like domain-containing protein</fullName>
    </recommendedName>
</protein>
<keyword evidence="1" id="KW-0732">Signal</keyword>
<accession>A0A841JMG3</accession>
<organism evidence="2 3">
    <name type="scientific">Mucilaginibacter lappiensis</name>
    <dbReference type="NCBI Taxonomy" id="354630"/>
    <lineage>
        <taxon>Bacteria</taxon>
        <taxon>Pseudomonadati</taxon>
        <taxon>Bacteroidota</taxon>
        <taxon>Sphingobacteriia</taxon>
        <taxon>Sphingobacteriales</taxon>
        <taxon>Sphingobacteriaceae</taxon>
        <taxon>Mucilaginibacter</taxon>
    </lineage>
</organism>